<dbReference type="PANTHER" id="PTHR45982:SF1">
    <property type="entry name" value="REGULATOR OF CHROMOSOME CONDENSATION"/>
    <property type="match status" value="1"/>
</dbReference>
<dbReference type="InterPro" id="IPR058923">
    <property type="entry name" value="RCC1-like_dom"/>
</dbReference>
<sequence>MYSFSRRLLVLLFLVLAFTQTAAADGLFTTPSALRSNAADTAPPFLATSRARDVILDQAYLADTIAPLGRDQQPGRLEQVPQPTQVRIELFPGLVVDFQRSSISEAFGGGYVWTGTAQDPVEALANLVIRDGTVTGHVEIGGTEPRSYRIDPIAPGGLHRITELDGAGFPSEGHPPHDEDHGALHDAAPALPAGRAQSDTVTTIDVLVAYTPAASSGIESAANLAISLANTGFTSSNVLIQYRLVGLVQVQNYAETDMETMLADLRLGTQPGFQTVHAERDARGADLVSLLVSASGQYCGIGYLPDVPTAATDHLGYSVTAVNCISNHTFAHELGHNAGVNHDRYVVSPAPPNSQDQYGYVDVPSRFRTIMAYANRCSDQGVSCTRINQFSNPEVTYNGQTTGILAGNPGAANAARWLNAVREAVAAYRPEVGTGGAPVNDNFANRTLVAAPGTLAGTNVNATAEAGQPILPAGATNTVWWRFTPTVNGQLTISTCGSGFDSVLAVFTGAALDALTPVAENDDSCGLNASVTFQALAGTEYQIAVAGKLDASGTIALNLAVTPAAPAATTTALVSPGNGAQATVGDTVLLQASVSAAQGVANGLVSFRRNGIEIGQGALDAQGQARLSVATLPVGSYQITAHFLGSAGFTASASAARTLTIVPRVVVRPANDDFANRITIAAPGTVTGTTIDATPEAGQPVIEGFSDANAVWWRFTPASNGTLTVNTCGSDFDTVLAVFTGAAVNALALVGEDDDTCLYQSQVAFVASAGVEYQIAVAGYSGEEGDITLTVILETTQVATTTALTVPPLGYFQEPTNFTAVVSGPGGTPTGSVSFRSNGVEVATGALDITGRASVDAATLPMGSSAITAVYGGDGLFAGSTSAAQPLTIISRPQIVAGGAHSCARTRDRSLFCWGDNVNGQVGNASNDDQLNPQPIPVYSRDIALGDFHTCALRENGRPYCWGRNNAGQVGDGTTQGRWRPVSVPGLRRVAQIVTGAQHSCALHTNGTVSCWGANGSGQLGDRSFTDRLTPVSVIGLRRVVALTAGGNHTCALRDTGMVLCWGENAAGQLGDGTTTNRNQPTNVIPFGRVRQISAGSNHTCAVHNFNNVFCWGSNSSGQVGDGSFTDRLQAVRVLRLPVQSIVQVSAGGLHSCALAMDGSAYCWGNNAAGQLGDGTMSNRWRPVMVAAAETPMDQLSAGGMHSCGIINSTGDALCWGANDSGQLGNGSTEASPLPGYVYAAPN</sequence>
<gene>
    <name evidence="6" type="ORF">DDE23_21135</name>
</gene>
<dbReference type="GO" id="GO:0008237">
    <property type="term" value="F:metallopeptidase activity"/>
    <property type="evidence" value="ECO:0007669"/>
    <property type="project" value="InterPro"/>
</dbReference>
<dbReference type="PRINTS" id="PR00633">
    <property type="entry name" value="RCCNDNSATION"/>
</dbReference>
<dbReference type="Pfam" id="PF00415">
    <property type="entry name" value="RCC1"/>
    <property type="match status" value="1"/>
</dbReference>
<evidence type="ECO:0000259" key="4">
    <source>
        <dbReference type="Pfam" id="PF16640"/>
    </source>
</evidence>
<evidence type="ECO:0000259" key="5">
    <source>
        <dbReference type="Pfam" id="PF25390"/>
    </source>
</evidence>
<dbReference type="SUPFAM" id="SSF50985">
    <property type="entry name" value="RCC1/BLIP-II"/>
    <property type="match status" value="1"/>
</dbReference>
<keyword evidence="2" id="KW-0677">Repeat</keyword>
<evidence type="ECO:0000256" key="1">
    <source>
        <dbReference type="ARBA" id="ARBA00022658"/>
    </source>
</evidence>
<reference evidence="6 7" key="1">
    <citation type="journal article" date="2011" name="Syst. Appl. Microbiol.">
        <title>Defluviimonas denitrificans gen. nov., sp. nov., and Pararhodobacter aggregans gen. nov., sp. nov., non-phototrophic Rhodobacteraceae from the biofilter of a marine aquaculture.</title>
        <authorList>
            <person name="Foesel B.U."/>
            <person name="Drake H.L."/>
            <person name="Schramm A."/>
        </authorList>
    </citation>
    <scope>NUCLEOTIDE SEQUENCE [LARGE SCALE GENOMIC DNA]</scope>
    <source>
        <strain evidence="6 7">D1-19</strain>
    </source>
</reference>
<dbReference type="Gene3D" id="2.130.10.30">
    <property type="entry name" value="Regulator of chromosome condensation 1/beta-lactamase-inhibitor protein II"/>
    <property type="match status" value="2"/>
</dbReference>
<dbReference type="InterPro" id="IPR032109">
    <property type="entry name" value="Big_3_5"/>
</dbReference>
<dbReference type="Pfam" id="PF13583">
    <property type="entry name" value="Reprolysin_4"/>
    <property type="match status" value="1"/>
</dbReference>
<dbReference type="Gene3D" id="3.40.390.10">
    <property type="entry name" value="Collagenase (Catalytic Domain)"/>
    <property type="match status" value="1"/>
</dbReference>
<dbReference type="Gene3D" id="2.60.40.10">
    <property type="entry name" value="Immunoglobulins"/>
    <property type="match status" value="2"/>
</dbReference>
<keyword evidence="3" id="KW-0732">Signal</keyword>
<dbReference type="InterPro" id="IPR013783">
    <property type="entry name" value="Ig-like_fold"/>
</dbReference>
<evidence type="ECO:0000313" key="7">
    <source>
        <dbReference type="Proteomes" id="UP000244810"/>
    </source>
</evidence>
<dbReference type="EMBL" id="QDDR01000014">
    <property type="protein sequence ID" value="PVE45528.1"/>
    <property type="molecule type" value="Genomic_DNA"/>
</dbReference>
<dbReference type="GO" id="GO:0005737">
    <property type="term" value="C:cytoplasm"/>
    <property type="evidence" value="ECO:0007669"/>
    <property type="project" value="TreeGrafter"/>
</dbReference>
<proteinExistence type="predicted"/>
<keyword evidence="1" id="KW-0344">Guanine-nucleotide releasing factor</keyword>
<name>A0A2T7ULK2_9RHOB</name>
<dbReference type="InterPro" id="IPR009091">
    <property type="entry name" value="RCC1/BLIP-II"/>
</dbReference>
<comment type="caution">
    <text evidence="6">The sequence shown here is derived from an EMBL/GenBank/DDBJ whole genome shotgun (WGS) entry which is preliminary data.</text>
</comment>
<evidence type="ECO:0008006" key="8">
    <source>
        <dbReference type="Google" id="ProtNLM"/>
    </source>
</evidence>
<dbReference type="Pfam" id="PF16640">
    <property type="entry name" value="Big_3_5"/>
    <property type="match status" value="2"/>
</dbReference>
<dbReference type="RefSeq" id="WP_107754441.1">
    <property type="nucleotide sequence ID" value="NZ_QBKF01000013.1"/>
</dbReference>
<feature type="domain" description="Bacterial Ig-like" evidence="4">
    <location>
        <begin position="812"/>
        <end position="889"/>
    </location>
</feature>
<keyword evidence="7" id="KW-1185">Reference proteome</keyword>
<dbReference type="AlphaFoldDB" id="A0A2T7ULK2"/>
<dbReference type="Proteomes" id="UP000244810">
    <property type="component" value="Unassembled WGS sequence"/>
</dbReference>
<organism evidence="6 7">
    <name type="scientific">Pararhodobacter aggregans</name>
    <dbReference type="NCBI Taxonomy" id="404875"/>
    <lineage>
        <taxon>Bacteria</taxon>
        <taxon>Pseudomonadati</taxon>
        <taxon>Pseudomonadota</taxon>
        <taxon>Alphaproteobacteria</taxon>
        <taxon>Rhodobacterales</taxon>
        <taxon>Paracoccaceae</taxon>
        <taxon>Pararhodobacter</taxon>
    </lineage>
</organism>
<evidence type="ECO:0000313" key="6">
    <source>
        <dbReference type="EMBL" id="PVE45528.1"/>
    </source>
</evidence>
<dbReference type="PANTHER" id="PTHR45982">
    <property type="entry name" value="REGULATOR OF CHROMOSOME CONDENSATION"/>
    <property type="match status" value="1"/>
</dbReference>
<dbReference type="GO" id="GO:0005085">
    <property type="term" value="F:guanyl-nucleotide exchange factor activity"/>
    <property type="evidence" value="ECO:0007669"/>
    <property type="project" value="TreeGrafter"/>
</dbReference>
<dbReference type="Pfam" id="PF25390">
    <property type="entry name" value="WD40_RLD"/>
    <property type="match status" value="1"/>
</dbReference>
<feature type="domain" description="RCC1-like" evidence="5">
    <location>
        <begin position="1039"/>
        <end position="1231"/>
    </location>
</feature>
<evidence type="ECO:0000256" key="2">
    <source>
        <dbReference type="ARBA" id="ARBA00022737"/>
    </source>
</evidence>
<dbReference type="Pfam" id="PF13540">
    <property type="entry name" value="RCC1_2"/>
    <property type="match status" value="1"/>
</dbReference>
<dbReference type="InterPro" id="IPR024079">
    <property type="entry name" value="MetalloPept_cat_dom_sf"/>
</dbReference>
<evidence type="ECO:0000256" key="3">
    <source>
        <dbReference type="SAM" id="SignalP"/>
    </source>
</evidence>
<accession>A0A2T7ULK2</accession>
<protein>
    <recommendedName>
        <fullName evidence="8">Bacterial Ig-like domain-containing protein</fullName>
    </recommendedName>
</protein>
<dbReference type="InterPro" id="IPR000408">
    <property type="entry name" value="Reg_chr_condens"/>
</dbReference>
<dbReference type="SUPFAM" id="SSF55486">
    <property type="entry name" value="Metalloproteases ('zincins'), catalytic domain"/>
    <property type="match status" value="1"/>
</dbReference>
<dbReference type="OrthoDB" id="7817258at2"/>
<feature type="signal peptide" evidence="3">
    <location>
        <begin position="1"/>
        <end position="23"/>
    </location>
</feature>
<dbReference type="PROSITE" id="PS50012">
    <property type="entry name" value="RCC1_3"/>
    <property type="match status" value="7"/>
</dbReference>
<feature type="domain" description="Bacterial Ig-like" evidence="4">
    <location>
        <begin position="579"/>
        <end position="661"/>
    </location>
</feature>
<dbReference type="InterPro" id="IPR051553">
    <property type="entry name" value="Ran_GTPase-activating"/>
</dbReference>
<feature type="chain" id="PRO_5015588723" description="Bacterial Ig-like domain-containing protein" evidence="3">
    <location>
        <begin position="24"/>
        <end position="1243"/>
    </location>
</feature>